<dbReference type="SUPFAM" id="SSF63829">
    <property type="entry name" value="Calcium-dependent phosphotriesterase"/>
    <property type="match status" value="1"/>
</dbReference>
<evidence type="ECO:0000313" key="1">
    <source>
        <dbReference type="EMBL" id="SVD88257.1"/>
    </source>
</evidence>
<organism evidence="1">
    <name type="scientific">marine metagenome</name>
    <dbReference type="NCBI Taxonomy" id="408172"/>
    <lineage>
        <taxon>unclassified sequences</taxon>
        <taxon>metagenomes</taxon>
        <taxon>ecological metagenomes</taxon>
    </lineage>
</organism>
<protein>
    <recommendedName>
        <fullName evidence="2">SMP-30/Gluconolactonase/LRE-like region domain-containing protein</fullName>
    </recommendedName>
</protein>
<sequence>SPNGLLLLEDDIILGSWGKMTDGFATKVAGHLKRISIKDKTIQSIGDGSAVGNLDGVEGDNNGGFYVTDWMNGKLFHIKHTGEVKTLLDLPQGSADHEYILEKNLIFIPLMKNNKLLSYTVNH</sequence>
<name>A0A382YYB5_9ZZZZ</name>
<accession>A0A382YYB5</accession>
<proteinExistence type="predicted"/>
<gene>
    <name evidence="1" type="ORF">METZ01_LOCUS441111</name>
</gene>
<dbReference type="AlphaFoldDB" id="A0A382YYB5"/>
<dbReference type="EMBL" id="UINC01179536">
    <property type="protein sequence ID" value="SVD88257.1"/>
    <property type="molecule type" value="Genomic_DNA"/>
</dbReference>
<feature type="non-terminal residue" evidence="1">
    <location>
        <position position="1"/>
    </location>
</feature>
<evidence type="ECO:0008006" key="2">
    <source>
        <dbReference type="Google" id="ProtNLM"/>
    </source>
</evidence>
<reference evidence="1" key="1">
    <citation type="submission" date="2018-05" db="EMBL/GenBank/DDBJ databases">
        <authorList>
            <person name="Lanie J.A."/>
            <person name="Ng W.-L."/>
            <person name="Kazmierczak K.M."/>
            <person name="Andrzejewski T.M."/>
            <person name="Davidsen T.M."/>
            <person name="Wayne K.J."/>
            <person name="Tettelin H."/>
            <person name="Glass J.I."/>
            <person name="Rusch D."/>
            <person name="Podicherti R."/>
            <person name="Tsui H.-C.T."/>
            <person name="Winkler M.E."/>
        </authorList>
    </citation>
    <scope>NUCLEOTIDE SEQUENCE</scope>
</reference>